<dbReference type="InterPro" id="IPR036188">
    <property type="entry name" value="FAD/NAD-bd_sf"/>
</dbReference>
<reference evidence="3 4" key="1">
    <citation type="submission" date="2024-06" db="EMBL/GenBank/DDBJ databases">
        <title>Genomic Encyclopedia of Type Strains, Phase IV (KMG-IV): sequencing the most valuable type-strain genomes for metagenomic binning, comparative biology and taxonomic classification.</title>
        <authorList>
            <person name="Goeker M."/>
        </authorList>
    </citation>
    <scope>NUCLEOTIDE SEQUENCE [LARGE SCALE GENOMIC DNA]</scope>
    <source>
        <strain evidence="3 4">DSM 100022</strain>
    </source>
</reference>
<dbReference type="Pfam" id="PF01266">
    <property type="entry name" value="DAO"/>
    <property type="match status" value="1"/>
</dbReference>
<dbReference type="InterPro" id="IPR006076">
    <property type="entry name" value="FAD-dep_OxRdtase"/>
</dbReference>
<organism evidence="3 4">
    <name type="scientific">Mesorhizobium robiniae</name>
    <dbReference type="NCBI Taxonomy" id="559315"/>
    <lineage>
        <taxon>Bacteria</taxon>
        <taxon>Pseudomonadati</taxon>
        <taxon>Pseudomonadota</taxon>
        <taxon>Alphaproteobacteria</taxon>
        <taxon>Hyphomicrobiales</taxon>
        <taxon>Phyllobacteriaceae</taxon>
        <taxon>Mesorhizobium</taxon>
    </lineage>
</organism>
<feature type="domain" description="FAD dependent oxidoreductase" evidence="2">
    <location>
        <begin position="33"/>
        <end position="384"/>
    </location>
</feature>
<dbReference type="PANTHER" id="PTHR13847">
    <property type="entry name" value="SARCOSINE DEHYDROGENASE-RELATED"/>
    <property type="match status" value="1"/>
</dbReference>
<dbReference type="Gene3D" id="3.50.50.60">
    <property type="entry name" value="FAD/NAD(P)-binding domain"/>
    <property type="match status" value="1"/>
</dbReference>
<protein>
    <submittedName>
        <fullName evidence="3">Glycine/D-amino acid oxidase-like deaminating enzyme</fullName>
    </submittedName>
</protein>
<evidence type="ECO:0000256" key="1">
    <source>
        <dbReference type="ARBA" id="ARBA00023002"/>
    </source>
</evidence>
<sequence length="429" mass="46376">MTSWPLDKPSQLWMALSRERFEAPALQSEIEADVVVVGGGISGLATALELARRGRKVVLLEAAKIGYGASGRANGQVISALTRHGPAAIRALEPGEKGDRLIALVRDAADMLFALVDKYAIDCDACRNGWLQPAHSEGRARRTTDLAEQWAAVGAPAAALSSHAMQARLGAGGYHGGWEHRGGGHINPYAFTLGLARAAAQEGAFIFESSPAWRIGRVRNGWLVETPEGRVSAPKIALATAAHTGNLWPALRRSIVPVTSYQAATEPLGELATRILPDNEAVSDTRIDLRYFRKDRDGRLVSGGALALQIGASRRLPALVAKRLHNMFPALRKKRMEFFWGGRIAMTIDRLPHLHRRADGLCAWVGCNGRGLALACAMAPVLADAIDGVPDDELALQPSKPRAVPLHAITSRIARFILPWYRFKDSCEI</sequence>
<proteinExistence type="predicted"/>
<gene>
    <name evidence="3" type="ORF">ABID19_003056</name>
</gene>
<dbReference type="SUPFAM" id="SSF51905">
    <property type="entry name" value="FAD/NAD(P)-binding domain"/>
    <property type="match status" value="1"/>
</dbReference>
<dbReference type="RefSeq" id="WP_354491672.1">
    <property type="nucleotide sequence ID" value="NZ_JBEPMC010000005.1"/>
</dbReference>
<dbReference type="Proteomes" id="UP001549204">
    <property type="component" value="Unassembled WGS sequence"/>
</dbReference>
<accession>A0ABV2GNZ9</accession>
<name>A0ABV2GNZ9_9HYPH</name>
<comment type="caution">
    <text evidence="3">The sequence shown here is derived from an EMBL/GenBank/DDBJ whole genome shotgun (WGS) entry which is preliminary data.</text>
</comment>
<keyword evidence="1" id="KW-0560">Oxidoreductase</keyword>
<keyword evidence="4" id="KW-1185">Reference proteome</keyword>
<evidence type="ECO:0000313" key="4">
    <source>
        <dbReference type="Proteomes" id="UP001549204"/>
    </source>
</evidence>
<evidence type="ECO:0000313" key="3">
    <source>
        <dbReference type="EMBL" id="MET3580018.1"/>
    </source>
</evidence>
<dbReference type="EMBL" id="JBEPMC010000005">
    <property type="protein sequence ID" value="MET3580018.1"/>
    <property type="molecule type" value="Genomic_DNA"/>
</dbReference>
<dbReference type="Gene3D" id="3.30.9.10">
    <property type="entry name" value="D-Amino Acid Oxidase, subunit A, domain 2"/>
    <property type="match status" value="1"/>
</dbReference>
<dbReference type="PANTHER" id="PTHR13847:SF281">
    <property type="entry name" value="FAD DEPENDENT OXIDOREDUCTASE DOMAIN-CONTAINING PROTEIN"/>
    <property type="match status" value="1"/>
</dbReference>
<evidence type="ECO:0000259" key="2">
    <source>
        <dbReference type="Pfam" id="PF01266"/>
    </source>
</evidence>